<dbReference type="AlphaFoldDB" id="A0A229RJX0"/>
<name>A0A229RJX0_AMYAL</name>
<accession>A0A229RJX0</accession>
<dbReference type="RefSeq" id="WP_020637687.1">
    <property type="nucleotide sequence ID" value="NZ_KB913032.1"/>
</dbReference>
<keyword evidence="2" id="KW-1133">Transmembrane helix</keyword>
<feature type="transmembrane region" description="Helical" evidence="2">
    <location>
        <begin position="102"/>
        <end position="120"/>
    </location>
</feature>
<evidence type="ECO:0000313" key="3">
    <source>
        <dbReference type="EMBL" id="OXM46759.1"/>
    </source>
</evidence>
<proteinExistence type="predicted"/>
<feature type="region of interest" description="Disordered" evidence="1">
    <location>
        <begin position="134"/>
        <end position="160"/>
    </location>
</feature>
<dbReference type="Proteomes" id="UP000215563">
    <property type="component" value="Unassembled WGS sequence"/>
</dbReference>
<evidence type="ECO:0000256" key="2">
    <source>
        <dbReference type="SAM" id="Phobius"/>
    </source>
</evidence>
<dbReference type="OrthoDB" id="3629230at2"/>
<sequence length="160" mass="18057">MFSFQWLVGFEPWGTLTRTGTARVEQCGRSAVHIWMTYSCEAEVQWDTVSPGEEQVSRTTVTSVSALAGRVPVEEFKYRKKNSSRSGLSVVPVDRPSWPVAGGWWILLVFVSVIPGRLAGFRVGGRLGRLLPEPKEKPKDWRGVSRRITSGMNGRRRHKR</sequence>
<gene>
    <name evidence="3" type="ORF">CFP75_26530</name>
</gene>
<reference evidence="3 4" key="1">
    <citation type="submission" date="2017-07" db="EMBL/GenBank/DDBJ databases">
        <title>Amycolatopsis alba DSM 44262 Genome sequencing and assembly.</title>
        <authorList>
            <person name="Kaur N."/>
            <person name="Mayilraj S."/>
        </authorList>
    </citation>
    <scope>NUCLEOTIDE SEQUENCE [LARGE SCALE GENOMIC DNA]</scope>
    <source>
        <strain evidence="3 4">DSM 44262</strain>
    </source>
</reference>
<evidence type="ECO:0000256" key="1">
    <source>
        <dbReference type="SAM" id="MobiDB-lite"/>
    </source>
</evidence>
<dbReference type="EMBL" id="NMQU01000084">
    <property type="protein sequence ID" value="OXM46759.1"/>
    <property type="molecule type" value="Genomic_DNA"/>
</dbReference>
<evidence type="ECO:0000313" key="4">
    <source>
        <dbReference type="Proteomes" id="UP000215563"/>
    </source>
</evidence>
<keyword evidence="2" id="KW-0472">Membrane</keyword>
<keyword evidence="2" id="KW-0812">Transmembrane</keyword>
<organism evidence="3 4">
    <name type="scientific">Amycolatopsis alba DSM 44262</name>
    <dbReference type="NCBI Taxonomy" id="1125972"/>
    <lineage>
        <taxon>Bacteria</taxon>
        <taxon>Bacillati</taxon>
        <taxon>Actinomycetota</taxon>
        <taxon>Actinomycetes</taxon>
        <taxon>Pseudonocardiales</taxon>
        <taxon>Pseudonocardiaceae</taxon>
        <taxon>Amycolatopsis</taxon>
    </lineage>
</organism>
<feature type="compositionally biased region" description="Basic and acidic residues" evidence="1">
    <location>
        <begin position="134"/>
        <end position="143"/>
    </location>
</feature>
<comment type="caution">
    <text evidence="3">The sequence shown here is derived from an EMBL/GenBank/DDBJ whole genome shotgun (WGS) entry which is preliminary data.</text>
</comment>
<keyword evidence="4" id="KW-1185">Reference proteome</keyword>
<protein>
    <submittedName>
        <fullName evidence="3">Uncharacterized protein</fullName>
    </submittedName>
</protein>